<name>A0A1G7JZT5_9FLAO</name>
<protein>
    <recommendedName>
        <fullName evidence="3">Phosphoribosylpyrophosphate synthetase</fullName>
    </recommendedName>
</protein>
<evidence type="ECO:0000313" key="2">
    <source>
        <dbReference type="Proteomes" id="UP000182114"/>
    </source>
</evidence>
<reference evidence="2" key="1">
    <citation type="submission" date="2016-10" db="EMBL/GenBank/DDBJ databases">
        <authorList>
            <person name="Varghese N."/>
            <person name="Submissions S."/>
        </authorList>
    </citation>
    <scope>NUCLEOTIDE SEQUENCE [LARGE SCALE GENOMIC DNA]</scope>
    <source>
        <strain evidence="2">DSM 24729</strain>
    </source>
</reference>
<evidence type="ECO:0008006" key="3">
    <source>
        <dbReference type="Google" id="ProtNLM"/>
    </source>
</evidence>
<dbReference type="EMBL" id="FNBD01000011">
    <property type="protein sequence ID" value="SDF30496.1"/>
    <property type="molecule type" value="Genomic_DNA"/>
</dbReference>
<dbReference type="eggNOG" id="COG2207">
    <property type="taxonomic scope" value="Bacteria"/>
</dbReference>
<organism evidence="1 2">
    <name type="scientific">Cellulophaga baltica</name>
    <dbReference type="NCBI Taxonomy" id="76594"/>
    <lineage>
        <taxon>Bacteria</taxon>
        <taxon>Pseudomonadati</taxon>
        <taxon>Bacteroidota</taxon>
        <taxon>Flavobacteriia</taxon>
        <taxon>Flavobacteriales</taxon>
        <taxon>Flavobacteriaceae</taxon>
        <taxon>Cellulophaga</taxon>
    </lineage>
</organism>
<proteinExistence type="predicted"/>
<gene>
    <name evidence="1" type="ORF">SAMN04487992_11113</name>
</gene>
<sequence>MDTYDTLSEAIKEKQEEGYTYDFNLKNSYLECLLIQEKYNVTDFNVDAFYRFEGDSNPDDSSILYAIQTNSGIKGLLVDAYSMYSEALSSEMIQKLTIR</sequence>
<dbReference type="AlphaFoldDB" id="A0A1G7JZT5"/>
<accession>A0A1G7JZT5</accession>
<evidence type="ECO:0000313" key="1">
    <source>
        <dbReference type="EMBL" id="SDF30496.1"/>
    </source>
</evidence>
<dbReference type="RefSeq" id="WP_024480346.1">
    <property type="nucleotide sequence ID" value="NZ_FNBD01000011.1"/>
</dbReference>
<keyword evidence="2" id="KW-1185">Reference proteome</keyword>
<dbReference type="Proteomes" id="UP000182114">
    <property type="component" value="Unassembled WGS sequence"/>
</dbReference>